<dbReference type="PANTHER" id="PTHR47660:SF3">
    <property type="entry name" value="FINGER DOMAIN PROTEIN, PUTATIVE (AFU_ORTHOLOGUE AFUA_4G03310)-RELATED"/>
    <property type="match status" value="1"/>
</dbReference>
<keyword evidence="5" id="KW-0539">Nucleus</keyword>
<evidence type="ECO:0008006" key="8">
    <source>
        <dbReference type="Google" id="ProtNLM"/>
    </source>
</evidence>
<keyword evidence="3" id="KW-0805">Transcription regulation</keyword>
<evidence type="ECO:0000256" key="1">
    <source>
        <dbReference type="ARBA" id="ARBA00022723"/>
    </source>
</evidence>
<keyword evidence="1" id="KW-0479">Metal-binding</keyword>
<comment type="caution">
    <text evidence="6">The sequence shown here is derived from an EMBL/GenBank/DDBJ whole genome shotgun (WGS) entry which is preliminary data.</text>
</comment>
<organism evidence="6 7">
    <name type="scientific">Fusarium equiseti</name>
    <name type="common">Fusarium scirpi</name>
    <dbReference type="NCBI Taxonomy" id="61235"/>
    <lineage>
        <taxon>Eukaryota</taxon>
        <taxon>Fungi</taxon>
        <taxon>Dikarya</taxon>
        <taxon>Ascomycota</taxon>
        <taxon>Pezizomycotina</taxon>
        <taxon>Sordariomycetes</taxon>
        <taxon>Hypocreomycetidae</taxon>
        <taxon>Hypocreales</taxon>
        <taxon>Nectriaceae</taxon>
        <taxon>Fusarium</taxon>
        <taxon>Fusarium incarnatum-equiseti species complex</taxon>
    </lineage>
</organism>
<evidence type="ECO:0000313" key="7">
    <source>
        <dbReference type="Proteomes" id="UP001152024"/>
    </source>
</evidence>
<dbReference type="Proteomes" id="UP001152024">
    <property type="component" value="Unassembled WGS sequence"/>
</dbReference>
<keyword evidence="2" id="KW-0862">Zinc</keyword>
<keyword evidence="7" id="KW-1185">Reference proteome</keyword>
<evidence type="ECO:0000256" key="4">
    <source>
        <dbReference type="ARBA" id="ARBA00023163"/>
    </source>
</evidence>
<proteinExistence type="predicted"/>
<reference evidence="6" key="1">
    <citation type="submission" date="2022-09" db="EMBL/GenBank/DDBJ databases">
        <title>Fusarium specimens isolated from Avocado Roots.</title>
        <authorList>
            <person name="Stajich J."/>
            <person name="Roper C."/>
            <person name="Heimlech-Rivalta G."/>
        </authorList>
    </citation>
    <scope>NUCLEOTIDE SEQUENCE</scope>
    <source>
        <strain evidence="6">CF00095</strain>
    </source>
</reference>
<evidence type="ECO:0000256" key="2">
    <source>
        <dbReference type="ARBA" id="ARBA00022833"/>
    </source>
</evidence>
<keyword evidence="4" id="KW-0804">Transcription</keyword>
<evidence type="ECO:0000256" key="5">
    <source>
        <dbReference type="ARBA" id="ARBA00023242"/>
    </source>
</evidence>
<gene>
    <name evidence="6" type="ORF">NW768_004809</name>
</gene>
<evidence type="ECO:0000256" key="3">
    <source>
        <dbReference type="ARBA" id="ARBA00023015"/>
    </source>
</evidence>
<dbReference type="PANTHER" id="PTHR47660">
    <property type="entry name" value="TRANSCRIPTION FACTOR WITH C2H2 AND ZN(2)-CYS(6) DNA BINDING DOMAIN (EUROFUNG)-RELATED-RELATED"/>
    <property type="match status" value="1"/>
</dbReference>
<protein>
    <recommendedName>
        <fullName evidence="8">Transcription factor domain-containing protein</fullName>
    </recommendedName>
</protein>
<name>A0ABQ8RHD7_FUSEQ</name>
<evidence type="ECO:0000313" key="6">
    <source>
        <dbReference type="EMBL" id="KAJ4135188.1"/>
    </source>
</evidence>
<accession>A0ABQ8RHD7</accession>
<sequence>MDLFGAFQAYLVYSLVLLFKCTYAVTPAISQAMFNLQEIARVTCRQGLACTTEQTDVAYPQWEAWHLVEAKRRTLYTMYLLDDSLSIAYDFPTFISLELEALYAPSSKELWQANRTDWEQTYESHCYQWGTNGLRVGNLWPVPPNTKEDNVQEMEEARVQWLMDADEYGMMLFAVTSSTNES</sequence>
<dbReference type="EMBL" id="JAOQBH010000006">
    <property type="protein sequence ID" value="KAJ4135188.1"/>
    <property type="molecule type" value="Genomic_DNA"/>
</dbReference>